<keyword evidence="4" id="KW-1185">Reference proteome</keyword>
<dbReference type="Proteomes" id="UP000317977">
    <property type="component" value="Unassembled WGS sequence"/>
</dbReference>
<evidence type="ECO:0000313" key="4">
    <source>
        <dbReference type="Proteomes" id="UP000317977"/>
    </source>
</evidence>
<dbReference type="SUPFAM" id="SSF52402">
    <property type="entry name" value="Adenine nucleotide alpha hydrolases-like"/>
    <property type="match status" value="1"/>
</dbReference>
<dbReference type="EMBL" id="SJPX01000003">
    <property type="protein sequence ID" value="TWU51658.1"/>
    <property type="molecule type" value="Genomic_DNA"/>
</dbReference>
<evidence type="ECO:0000256" key="1">
    <source>
        <dbReference type="SAM" id="MobiDB-lite"/>
    </source>
</evidence>
<proteinExistence type="predicted"/>
<accession>A0A5C6ERS1</accession>
<evidence type="ECO:0000259" key="2">
    <source>
        <dbReference type="Pfam" id="PF00733"/>
    </source>
</evidence>
<dbReference type="Gene3D" id="3.40.50.620">
    <property type="entry name" value="HUPs"/>
    <property type="match status" value="1"/>
</dbReference>
<feature type="compositionally biased region" description="Polar residues" evidence="1">
    <location>
        <begin position="25"/>
        <end position="38"/>
    </location>
</feature>
<reference evidence="3 4" key="1">
    <citation type="submission" date="2019-02" db="EMBL/GenBank/DDBJ databases">
        <title>Deep-cultivation of Planctomycetes and their phenomic and genomic characterization uncovers novel biology.</title>
        <authorList>
            <person name="Wiegand S."/>
            <person name="Jogler M."/>
            <person name="Boedeker C."/>
            <person name="Pinto D."/>
            <person name="Vollmers J."/>
            <person name="Rivas-Marin E."/>
            <person name="Kohn T."/>
            <person name="Peeters S.H."/>
            <person name="Heuer A."/>
            <person name="Rast P."/>
            <person name="Oberbeckmann S."/>
            <person name="Bunk B."/>
            <person name="Jeske O."/>
            <person name="Meyerdierks A."/>
            <person name="Storesund J.E."/>
            <person name="Kallscheuer N."/>
            <person name="Luecker S."/>
            <person name="Lage O.M."/>
            <person name="Pohl T."/>
            <person name="Merkel B.J."/>
            <person name="Hornburger P."/>
            <person name="Mueller R.-W."/>
            <person name="Bruemmer F."/>
            <person name="Labrenz M."/>
            <person name="Spormann A.M."/>
            <person name="Op Den Camp H."/>
            <person name="Overmann J."/>
            <person name="Amann R."/>
            <person name="Jetten M.S.M."/>
            <person name="Mascher T."/>
            <person name="Medema M.H."/>
            <person name="Devos D.P."/>
            <person name="Kaster A.-K."/>
            <person name="Ovreas L."/>
            <person name="Rohde M."/>
            <person name="Galperin M.Y."/>
            <person name="Jogler C."/>
        </authorList>
    </citation>
    <scope>NUCLEOTIDE SEQUENCE [LARGE SCALE GENOMIC DNA]</scope>
    <source>
        <strain evidence="3 4">Poly59</strain>
    </source>
</reference>
<protein>
    <submittedName>
        <fullName evidence="3">Asparagine synthase</fullName>
    </submittedName>
</protein>
<dbReference type="GO" id="GO:0004066">
    <property type="term" value="F:asparagine synthase (glutamine-hydrolyzing) activity"/>
    <property type="evidence" value="ECO:0007669"/>
    <property type="project" value="InterPro"/>
</dbReference>
<dbReference type="InterPro" id="IPR014729">
    <property type="entry name" value="Rossmann-like_a/b/a_fold"/>
</dbReference>
<evidence type="ECO:0000313" key="3">
    <source>
        <dbReference type="EMBL" id="TWU51658.1"/>
    </source>
</evidence>
<comment type="caution">
    <text evidence="3">The sequence shown here is derived from an EMBL/GenBank/DDBJ whole genome shotgun (WGS) entry which is preliminary data.</text>
</comment>
<feature type="region of interest" description="Disordered" evidence="1">
    <location>
        <begin position="1"/>
        <end position="46"/>
    </location>
</feature>
<gene>
    <name evidence="3" type="ORF">Poly59_32520</name>
</gene>
<sequence>MSHLDKPSHDSNQPQSFNRLKMPTSKPTAGNESQQPKQSIADMESPPVVGQPMALVDRVVNLLDPAGNIFIGTSFDDARIAVRSGNVDAIRRIGGQFAILEQSGKTLRMARSIGRPMRYFLAKRAEGPALIVAERMDEIAEQLEKEGLIDQFRPAYTRMVPAHHLLELQLVGCPDPNPKLHRFFAPQRNRLPAKIDEIGQAYIGRLAESIDGWLETISPDEPIGVMFSGGVDSGAVLMVLDFLVRRRGQSPSRIKAFTLSVGPDSTDSQQAAEFLKRVNREMFLEVVTVPVSSVSWRDAVRVIEDYKPLDVQSATMGLALLKEVRRRYPDWIHLIDGDGGDENLKDYPIEENPELTVRSVLGNRMLYQEGWGVDAVKHSLTYSGGQSRGHVRTSAPATSLGFRGFSPFAVPDVIEVAEAIPFVELTDWDHEKLYDLKGQVVASGVRQITGAEMPAFPKQRFQRGAVDAKTFEAMFPTSDREYRQAFSELFG</sequence>
<dbReference type="Pfam" id="PF00733">
    <property type="entry name" value="Asn_synthase"/>
    <property type="match status" value="1"/>
</dbReference>
<dbReference type="GO" id="GO:0006529">
    <property type="term" value="P:asparagine biosynthetic process"/>
    <property type="evidence" value="ECO:0007669"/>
    <property type="project" value="InterPro"/>
</dbReference>
<feature type="domain" description="Asparagine synthetase" evidence="2">
    <location>
        <begin position="220"/>
        <end position="354"/>
    </location>
</feature>
<organism evidence="3 4">
    <name type="scientific">Rubripirellula reticaptiva</name>
    <dbReference type="NCBI Taxonomy" id="2528013"/>
    <lineage>
        <taxon>Bacteria</taxon>
        <taxon>Pseudomonadati</taxon>
        <taxon>Planctomycetota</taxon>
        <taxon>Planctomycetia</taxon>
        <taxon>Pirellulales</taxon>
        <taxon>Pirellulaceae</taxon>
        <taxon>Rubripirellula</taxon>
    </lineage>
</organism>
<dbReference type="InterPro" id="IPR001962">
    <property type="entry name" value="Asn_synthase"/>
</dbReference>
<dbReference type="AlphaFoldDB" id="A0A5C6ERS1"/>
<name>A0A5C6ERS1_9BACT</name>